<evidence type="ECO:0000313" key="3">
    <source>
        <dbReference type="Proteomes" id="UP001480595"/>
    </source>
</evidence>
<accession>A0ABR1UGC4</accession>
<evidence type="ECO:0000313" key="2">
    <source>
        <dbReference type="EMBL" id="KAK8057977.1"/>
    </source>
</evidence>
<feature type="compositionally biased region" description="Basic and acidic residues" evidence="1">
    <location>
        <begin position="41"/>
        <end position="50"/>
    </location>
</feature>
<feature type="region of interest" description="Disordered" evidence="1">
    <location>
        <begin position="1"/>
        <end position="63"/>
    </location>
</feature>
<dbReference type="GeneID" id="92092897"/>
<reference evidence="2 3" key="1">
    <citation type="submission" date="2023-01" db="EMBL/GenBank/DDBJ databases">
        <title>Analysis of 21 Apiospora genomes using comparative genomics revels a genus with tremendous synthesis potential of carbohydrate active enzymes and secondary metabolites.</title>
        <authorList>
            <person name="Sorensen T."/>
        </authorList>
    </citation>
    <scope>NUCLEOTIDE SEQUENCE [LARGE SCALE GENOMIC DNA]</scope>
    <source>
        <strain evidence="2 3">CBS 135458</strain>
    </source>
</reference>
<feature type="compositionally biased region" description="Acidic residues" evidence="1">
    <location>
        <begin position="10"/>
        <end position="40"/>
    </location>
</feature>
<feature type="region of interest" description="Disordered" evidence="1">
    <location>
        <begin position="97"/>
        <end position="124"/>
    </location>
</feature>
<evidence type="ECO:0000256" key="1">
    <source>
        <dbReference type="SAM" id="MobiDB-lite"/>
    </source>
</evidence>
<gene>
    <name evidence="2" type="ORF">PG994_008425</name>
</gene>
<dbReference type="Proteomes" id="UP001480595">
    <property type="component" value="Unassembled WGS sequence"/>
</dbReference>
<proteinExistence type="predicted"/>
<name>A0ABR1UGC4_9PEZI</name>
<keyword evidence="3" id="KW-1185">Reference proteome</keyword>
<comment type="caution">
    <text evidence="2">The sequence shown here is derived from an EMBL/GenBank/DDBJ whole genome shotgun (WGS) entry which is preliminary data.</text>
</comment>
<dbReference type="RefSeq" id="XP_066713423.1">
    <property type="nucleotide sequence ID" value="XM_066859834.1"/>
</dbReference>
<protein>
    <submittedName>
        <fullName evidence="2">Uncharacterized protein</fullName>
    </submittedName>
</protein>
<feature type="compositionally biased region" description="Polar residues" evidence="1">
    <location>
        <begin position="100"/>
        <end position="124"/>
    </location>
</feature>
<sequence length="124" mass="13268">MSRRPKKTGEEEEEADVIMTEAEDEEDEDDEEDDVEDEESDRMSVDESPKKGSSPAVQKHQPALLLLPTRSALPASPLPPITDVAAAAVARSGTALPQIGQEQVSTSSSKTSLHPANQNCEGQA</sequence>
<organism evidence="2 3">
    <name type="scientific">Apiospora phragmitis</name>
    <dbReference type="NCBI Taxonomy" id="2905665"/>
    <lineage>
        <taxon>Eukaryota</taxon>
        <taxon>Fungi</taxon>
        <taxon>Dikarya</taxon>
        <taxon>Ascomycota</taxon>
        <taxon>Pezizomycotina</taxon>
        <taxon>Sordariomycetes</taxon>
        <taxon>Xylariomycetidae</taxon>
        <taxon>Amphisphaeriales</taxon>
        <taxon>Apiosporaceae</taxon>
        <taxon>Apiospora</taxon>
    </lineage>
</organism>
<dbReference type="EMBL" id="JAQQWL010000009">
    <property type="protein sequence ID" value="KAK8057977.1"/>
    <property type="molecule type" value="Genomic_DNA"/>
</dbReference>